<keyword evidence="2" id="KW-1185">Reference proteome</keyword>
<dbReference type="EMBL" id="JBHTIS010000436">
    <property type="protein sequence ID" value="MFD1045862.1"/>
    <property type="molecule type" value="Genomic_DNA"/>
</dbReference>
<sequence>MKRVLLAMGVLLFCQACGSGTEEVDQRMNTMTQQDAMNRVEDYVHRAVGVLPKEARLEAVSPLAADPCDDPTDNGPKGRVFATNNYWVRGLAKDKSREYLDSLVKWWRDNRFTGPLDSWDKAGFVVMENQDNGFRMRFQDGGSGLLSIGASSPCVWPNGKPT</sequence>
<evidence type="ECO:0000313" key="1">
    <source>
        <dbReference type="EMBL" id="MFD1045862.1"/>
    </source>
</evidence>
<protein>
    <recommendedName>
        <fullName evidence="3">Lipoprotein</fullName>
    </recommendedName>
</protein>
<reference evidence="2" key="1">
    <citation type="journal article" date="2019" name="Int. J. Syst. Evol. Microbiol.">
        <title>The Global Catalogue of Microorganisms (GCM) 10K type strain sequencing project: providing services to taxonomists for standard genome sequencing and annotation.</title>
        <authorList>
            <consortium name="The Broad Institute Genomics Platform"/>
            <consortium name="The Broad Institute Genome Sequencing Center for Infectious Disease"/>
            <person name="Wu L."/>
            <person name="Ma J."/>
        </authorList>
    </citation>
    <scope>NUCLEOTIDE SEQUENCE [LARGE SCALE GENOMIC DNA]</scope>
    <source>
        <strain evidence="2">JCM 31486</strain>
    </source>
</reference>
<comment type="caution">
    <text evidence="1">The sequence shown here is derived from an EMBL/GenBank/DDBJ whole genome shotgun (WGS) entry which is preliminary data.</text>
</comment>
<organism evidence="1 2">
    <name type="scientific">Kibdelosporangium lantanae</name>
    <dbReference type="NCBI Taxonomy" id="1497396"/>
    <lineage>
        <taxon>Bacteria</taxon>
        <taxon>Bacillati</taxon>
        <taxon>Actinomycetota</taxon>
        <taxon>Actinomycetes</taxon>
        <taxon>Pseudonocardiales</taxon>
        <taxon>Pseudonocardiaceae</taxon>
        <taxon>Kibdelosporangium</taxon>
    </lineage>
</organism>
<proteinExistence type="predicted"/>
<evidence type="ECO:0000313" key="2">
    <source>
        <dbReference type="Proteomes" id="UP001597045"/>
    </source>
</evidence>
<gene>
    <name evidence="1" type="ORF">ACFQ1S_09950</name>
</gene>
<dbReference type="Proteomes" id="UP001597045">
    <property type="component" value="Unassembled WGS sequence"/>
</dbReference>
<evidence type="ECO:0008006" key="3">
    <source>
        <dbReference type="Google" id="ProtNLM"/>
    </source>
</evidence>
<name>A0ABW3M7G3_9PSEU</name>
<accession>A0ABW3M7G3</accession>